<evidence type="ECO:0000256" key="3">
    <source>
        <dbReference type="ARBA" id="ARBA00023163"/>
    </source>
</evidence>
<keyword evidence="1" id="KW-0805">Transcription regulation</keyword>
<evidence type="ECO:0000313" key="6">
    <source>
        <dbReference type="Proteomes" id="UP001597526"/>
    </source>
</evidence>
<dbReference type="SMART" id="SM00345">
    <property type="entry name" value="HTH_GNTR"/>
    <property type="match status" value="1"/>
</dbReference>
<evidence type="ECO:0000259" key="4">
    <source>
        <dbReference type="PROSITE" id="PS50949"/>
    </source>
</evidence>
<dbReference type="InterPro" id="IPR036390">
    <property type="entry name" value="WH_DNA-bd_sf"/>
</dbReference>
<keyword evidence="2" id="KW-0238">DNA-binding</keyword>
<dbReference type="Gene3D" id="1.10.10.10">
    <property type="entry name" value="Winged helix-like DNA-binding domain superfamily/Winged helix DNA-binding domain"/>
    <property type="match status" value="1"/>
</dbReference>
<dbReference type="InterPro" id="IPR028082">
    <property type="entry name" value="Peripla_BP_I"/>
</dbReference>
<feature type="domain" description="HTH gntR-type" evidence="4">
    <location>
        <begin position="16"/>
        <end position="84"/>
    </location>
</feature>
<evidence type="ECO:0000256" key="2">
    <source>
        <dbReference type="ARBA" id="ARBA00023125"/>
    </source>
</evidence>
<dbReference type="Gene3D" id="3.40.50.2300">
    <property type="match status" value="2"/>
</dbReference>
<dbReference type="SUPFAM" id="SSF46785">
    <property type="entry name" value="Winged helix' DNA-binding domain"/>
    <property type="match status" value="1"/>
</dbReference>
<name>A0ABW5N172_9FLAO</name>
<gene>
    <name evidence="5" type="ORF">ACFSQJ_16275</name>
</gene>
<dbReference type="InterPro" id="IPR036388">
    <property type="entry name" value="WH-like_DNA-bd_sf"/>
</dbReference>
<sequence length="337" mass="38686">MKLAKFIKKLEEINSLSKHEQLVLGIIEAIDSGHLMVGDQMPSINTMVDEVGFARKTIVKAYEELKDRGLVESKKTKGYFVVSDKTKVFLKIALLMYSFQRFQQEFYNTLRKELGAKVQIDVFFHHNNEEVFQTIFMNIRAKYGLYVVAPIESDGVKHLLKTLSPEKLLIVDRFLNVGNEYTYVTQEFEQSTYTNLINLLPQVRKYKEIVLFYRNDFDYPKGILSGYLKFIKEYGFKGKVVESYDSNTVQKDYLYLFIGDADLWSLLKDCKNSDLNVGIDVGVLSFNDHVVKEIVFGGITSISANFNEMATLTAKNIKKLNYSKSVVPTNLIDRGSL</sequence>
<dbReference type="InterPro" id="IPR000524">
    <property type="entry name" value="Tscrpt_reg_HTH_GntR"/>
</dbReference>
<dbReference type="PANTHER" id="PTHR38445:SF10">
    <property type="entry name" value="GNTR-FAMILY TRANSCRIPTIONAL REGULATOR"/>
    <property type="match status" value="1"/>
</dbReference>
<dbReference type="PROSITE" id="PS50949">
    <property type="entry name" value="HTH_GNTR"/>
    <property type="match status" value="1"/>
</dbReference>
<dbReference type="RefSeq" id="WP_377768025.1">
    <property type="nucleotide sequence ID" value="NZ_JBHULB010000079.1"/>
</dbReference>
<evidence type="ECO:0000256" key="1">
    <source>
        <dbReference type="ARBA" id="ARBA00023015"/>
    </source>
</evidence>
<dbReference type="SUPFAM" id="SSF53822">
    <property type="entry name" value="Periplasmic binding protein-like I"/>
    <property type="match status" value="1"/>
</dbReference>
<keyword evidence="3" id="KW-0804">Transcription</keyword>
<keyword evidence="6" id="KW-1185">Reference proteome</keyword>
<dbReference type="Pfam" id="PF00392">
    <property type="entry name" value="GntR"/>
    <property type="match status" value="1"/>
</dbReference>
<reference evidence="6" key="1">
    <citation type="journal article" date="2019" name="Int. J. Syst. Evol. Microbiol.">
        <title>The Global Catalogue of Microorganisms (GCM) 10K type strain sequencing project: providing services to taxonomists for standard genome sequencing and annotation.</title>
        <authorList>
            <consortium name="The Broad Institute Genomics Platform"/>
            <consortium name="The Broad Institute Genome Sequencing Center for Infectious Disease"/>
            <person name="Wu L."/>
            <person name="Ma J."/>
        </authorList>
    </citation>
    <scope>NUCLEOTIDE SEQUENCE [LARGE SCALE GENOMIC DNA]</scope>
    <source>
        <strain evidence="6">KCTC 52368</strain>
    </source>
</reference>
<dbReference type="CDD" id="cd07377">
    <property type="entry name" value="WHTH_GntR"/>
    <property type="match status" value="1"/>
</dbReference>
<comment type="caution">
    <text evidence="5">The sequence shown here is derived from an EMBL/GenBank/DDBJ whole genome shotgun (WGS) entry which is preliminary data.</text>
</comment>
<dbReference type="PANTHER" id="PTHR38445">
    <property type="entry name" value="HTH-TYPE TRANSCRIPTIONAL REPRESSOR YTRA"/>
    <property type="match status" value="1"/>
</dbReference>
<accession>A0ABW5N172</accession>
<evidence type="ECO:0000313" key="5">
    <source>
        <dbReference type="EMBL" id="MFD2588495.1"/>
    </source>
</evidence>
<dbReference type="Proteomes" id="UP001597526">
    <property type="component" value="Unassembled WGS sequence"/>
</dbReference>
<dbReference type="EMBL" id="JBHULB010000079">
    <property type="protein sequence ID" value="MFD2588495.1"/>
    <property type="molecule type" value="Genomic_DNA"/>
</dbReference>
<organism evidence="5 6">
    <name type="scientific">Croceitalea marina</name>
    <dbReference type="NCBI Taxonomy" id="1775166"/>
    <lineage>
        <taxon>Bacteria</taxon>
        <taxon>Pseudomonadati</taxon>
        <taxon>Bacteroidota</taxon>
        <taxon>Flavobacteriia</taxon>
        <taxon>Flavobacteriales</taxon>
        <taxon>Flavobacteriaceae</taxon>
        <taxon>Croceitalea</taxon>
    </lineage>
</organism>
<proteinExistence type="predicted"/>
<protein>
    <submittedName>
        <fullName evidence="5">GntR family transcriptional regulator</fullName>
    </submittedName>
</protein>